<dbReference type="GO" id="GO:0008137">
    <property type="term" value="F:NADH dehydrogenase (ubiquinone) activity"/>
    <property type="evidence" value="ECO:0007669"/>
    <property type="project" value="UniProtKB-UniRule"/>
</dbReference>
<evidence type="ECO:0000256" key="5">
    <source>
        <dbReference type="ARBA" id="ARBA00021006"/>
    </source>
</evidence>
<dbReference type="GO" id="GO:0048039">
    <property type="term" value="F:ubiquinone binding"/>
    <property type="evidence" value="ECO:0007669"/>
    <property type="project" value="TreeGrafter"/>
</dbReference>
<dbReference type="PANTHER" id="PTHR43507:SF20">
    <property type="entry name" value="NADH-UBIQUINONE OXIDOREDUCTASE CHAIN 4"/>
    <property type="match status" value="1"/>
</dbReference>
<comment type="catalytic activity">
    <reaction evidence="16 17">
        <text>a ubiquinone + NADH + 5 H(+)(in) = a ubiquinol + NAD(+) + 4 H(+)(out)</text>
        <dbReference type="Rhea" id="RHEA:29091"/>
        <dbReference type="Rhea" id="RHEA-COMP:9565"/>
        <dbReference type="Rhea" id="RHEA-COMP:9566"/>
        <dbReference type="ChEBI" id="CHEBI:15378"/>
        <dbReference type="ChEBI" id="CHEBI:16389"/>
        <dbReference type="ChEBI" id="CHEBI:17976"/>
        <dbReference type="ChEBI" id="CHEBI:57540"/>
        <dbReference type="ChEBI" id="CHEBI:57945"/>
        <dbReference type="EC" id="7.1.1.2"/>
    </reaction>
</comment>
<evidence type="ECO:0000256" key="6">
    <source>
        <dbReference type="ARBA" id="ARBA00022448"/>
    </source>
</evidence>
<evidence type="ECO:0000256" key="16">
    <source>
        <dbReference type="ARBA" id="ARBA00049551"/>
    </source>
</evidence>
<comment type="function">
    <text evidence="1">Core subunit of the mitochondrial membrane respiratory chain NADH dehydrogenase (Complex I) that is believed to belong to the minimal assembly required for catalysis. Complex I functions in the transfer of electrons from NADH to the respiratory chain. The immediate electron acceptor for the enzyme is believed to be ubiquinone.</text>
</comment>
<geneLocation type="mitochondrion" evidence="19"/>
<dbReference type="PRINTS" id="PR01437">
    <property type="entry name" value="NUOXDRDTASE4"/>
</dbReference>
<evidence type="ECO:0000256" key="13">
    <source>
        <dbReference type="ARBA" id="ARBA00023075"/>
    </source>
</evidence>
<gene>
    <name evidence="19" type="primary">ND4</name>
</gene>
<dbReference type="GO" id="GO:0031966">
    <property type="term" value="C:mitochondrial membrane"/>
    <property type="evidence" value="ECO:0007669"/>
    <property type="project" value="UniProtKB-SubCell"/>
</dbReference>
<evidence type="ECO:0000256" key="14">
    <source>
        <dbReference type="ARBA" id="ARBA00023128"/>
    </source>
</evidence>
<keyword evidence="13 17" id="KW-0830">Ubiquinone</keyword>
<sequence>MFLYLMFFTISLKEISENMIFFFSTFVLITWVMLNKFNNLIYNNMMIMNLILILIILFLNSLILWKFYLLYEFIMIPMIIFLMSWGLNPARLSASLYLMVYMCLFSLPCLLVMIMNMKIFFTNMQHSMFVLNFFSKFMMVLMFLVKIPLFSLHYWLPKAHTEASTMGSIILASGLLKMGGAGFWKMILFLEFTLMNYSIIFYLVLFSSMVCLFQTDFKKMIALISVFHMSLSISIINVMSLNSYLSFIYLNMAHILSSSILFYFSGFLYSINKTRLIFMMMMNNNSKIFIFLIISILMNLGIPPFFTFFVEILSLSIMFLKNFFMFIFILFIFIFSAIFNLFIINMMKSLKMKSLKMNFFLPFYYFFFFSLMMWLSA</sequence>
<keyword evidence="6 17" id="KW-0813">Transport</keyword>
<dbReference type="EMBL" id="EF154459">
    <property type="protein sequence ID" value="ABL11584.1"/>
    <property type="molecule type" value="Genomic_DNA"/>
</dbReference>
<keyword evidence="15 17" id="KW-0472">Membrane</keyword>
<feature type="transmembrane region" description="Helical" evidence="17">
    <location>
        <begin position="247"/>
        <end position="269"/>
    </location>
</feature>
<keyword evidence="14 17" id="KW-0496">Mitochondrion</keyword>
<comment type="subcellular location">
    <subcellularLocation>
        <location evidence="2 17">Mitochondrion membrane</location>
        <topology evidence="2 17">Multi-pass membrane protein</topology>
    </subcellularLocation>
</comment>
<dbReference type="GO" id="GO:0015990">
    <property type="term" value="P:electron transport coupled proton transport"/>
    <property type="evidence" value="ECO:0007669"/>
    <property type="project" value="TreeGrafter"/>
</dbReference>
<keyword evidence="11 17" id="KW-1133">Transmembrane helix</keyword>
<keyword evidence="7 17" id="KW-0679">Respiratory chain</keyword>
<evidence type="ECO:0000256" key="8">
    <source>
        <dbReference type="ARBA" id="ARBA00022692"/>
    </source>
</evidence>
<feature type="transmembrane region" description="Helical" evidence="17">
    <location>
        <begin position="69"/>
        <end position="87"/>
    </location>
</feature>
<feature type="transmembrane region" description="Helical" evidence="17">
    <location>
        <begin position="168"/>
        <end position="188"/>
    </location>
</feature>
<keyword evidence="10 17" id="KW-0249">Electron transport</keyword>
<evidence type="ECO:0000313" key="19">
    <source>
        <dbReference type="EMBL" id="ABL11584.1"/>
    </source>
</evidence>
<reference evidence="19" key="2">
    <citation type="journal article" date="1993" name="J. Nematol.">
        <title>Mitochondrial DNA Sequence Divergence among Meloidogyne incognita, Romanomermis culicivorax, Ascaris suum, and Caenorhabditis elegans.</title>
        <authorList>
            <person name="Powers T.O."/>
            <person name="Harris T.S."/>
            <person name="Hyman B.C."/>
        </authorList>
    </citation>
    <scope>NUCLEOTIDE SEQUENCE</scope>
</reference>
<evidence type="ECO:0000256" key="15">
    <source>
        <dbReference type="ARBA" id="ARBA00023136"/>
    </source>
</evidence>
<feature type="transmembrane region" description="Helical" evidence="17">
    <location>
        <begin position="220"/>
        <end position="241"/>
    </location>
</feature>
<feature type="transmembrane region" description="Helical" evidence="17">
    <location>
        <begin position="355"/>
        <end position="375"/>
    </location>
</feature>
<dbReference type="Pfam" id="PF00361">
    <property type="entry name" value="Proton_antipo_M"/>
    <property type="match status" value="1"/>
</dbReference>
<dbReference type="CTD" id="4538"/>
<feature type="transmembrane region" description="Helical" evidence="17">
    <location>
        <begin position="99"/>
        <end position="121"/>
    </location>
</feature>
<feature type="transmembrane region" description="Helical" evidence="17">
    <location>
        <begin position="15"/>
        <end position="34"/>
    </location>
</feature>
<evidence type="ECO:0000256" key="3">
    <source>
        <dbReference type="ARBA" id="ARBA00009025"/>
    </source>
</evidence>
<evidence type="ECO:0000259" key="18">
    <source>
        <dbReference type="Pfam" id="PF00361"/>
    </source>
</evidence>
<feature type="transmembrane region" description="Helical" evidence="17">
    <location>
        <begin position="133"/>
        <end position="156"/>
    </location>
</feature>
<evidence type="ECO:0000256" key="11">
    <source>
        <dbReference type="ARBA" id="ARBA00022989"/>
    </source>
</evidence>
<dbReference type="GeneID" id="4575332"/>
<organism evidence="19">
    <name type="scientific">Romanomermis culicivorax</name>
    <name type="common">Nematode worm</name>
    <dbReference type="NCBI Taxonomy" id="13658"/>
    <lineage>
        <taxon>Eukaryota</taxon>
        <taxon>Metazoa</taxon>
        <taxon>Ecdysozoa</taxon>
        <taxon>Nematoda</taxon>
        <taxon>Enoplea</taxon>
        <taxon>Dorylaimia</taxon>
        <taxon>Mermithida</taxon>
        <taxon>Mermithoidea</taxon>
        <taxon>Mermithidae</taxon>
        <taxon>Romanomermis</taxon>
    </lineage>
</organism>
<evidence type="ECO:0000256" key="1">
    <source>
        <dbReference type="ARBA" id="ARBA00003257"/>
    </source>
</evidence>
<evidence type="ECO:0000256" key="4">
    <source>
        <dbReference type="ARBA" id="ARBA00012944"/>
    </source>
</evidence>
<keyword evidence="12 17" id="KW-0520">NAD</keyword>
<feature type="transmembrane region" description="Helical" evidence="17">
    <location>
        <begin position="194"/>
        <end position="213"/>
    </location>
</feature>
<protein>
    <recommendedName>
        <fullName evidence="5 17">NADH-ubiquinone oxidoreductase chain 4</fullName>
        <ecNumber evidence="4 17">7.1.1.2</ecNumber>
    </recommendedName>
</protein>
<keyword evidence="9" id="KW-1278">Translocase</keyword>
<keyword evidence="8 17" id="KW-0812">Transmembrane</keyword>
<evidence type="ECO:0000256" key="12">
    <source>
        <dbReference type="ARBA" id="ARBA00023027"/>
    </source>
</evidence>
<reference evidence="19" key="3">
    <citation type="submission" date="2006-12" db="EMBL/GenBank/DDBJ databases">
        <authorList>
            <person name="Wu Z.K."/>
            <person name="Hyman B.C."/>
        </authorList>
    </citation>
    <scope>NUCLEOTIDE SEQUENCE</scope>
</reference>
<dbReference type="RefSeq" id="YP_913157.1">
    <property type="nucleotide sequence ID" value="NC_008640.1"/>
</dbReference>
<comment type="similarity">
    <text evidence="3 17">Belongs to the complex I subunit 4 family.</text>
</comment>
<evidence type="ECO:0000256" key="10">
    <source>
        <dbReference type="ARBA" id="ARBA00022982"/>
    </source>
</evidence>
<dbReference type="PANTHER" id="PTHR43507">
    <property type="entry name" value="NADH-UBIQUINONE OXIDOREDUCTASE CHAIN 4"/>
    <property type="match status" value="1"/>
</dbReference>
<reference evidence="19" key="1">
    <citation type="journal article" date="1993" name="Genetics">
        <title>Molecular characterization of lengthy mitochondrial DNA duplications from the parasitic nematode Romanomermis culicivorax.</title>
        <authorList>
            <person name="Azevedo J.L."/>
            <person name="Hyman B.C."/>
        </authorList>
    </citation>
    <scope>NUCLEOTIDE SEQUENCE</scope>
</reference>
<dbReference type="InterPro" id="IPR003918">
    <property type="entry name" value="NADH_UbQ_OxRdtase"/>
</dbReference>
<feature type="transmembrane region" description="Helical" evidence="17">
    <location>
        <begin position="46"/>
        <end position="63"/>
    </location>
</feature>
<evidence type="ECO:0000256" key="9">
    <source>
        <dbReference type="ARBA" id="ARBA00022967"/>
    </source>
</evidence>
<proteinExistence type="inferred from homology"/>
<name>A1EHF5_ROMCU</name>
<dbReference type="GO" id="GO:0042773">
    <property type="term" value="P:ATP synthesis coupled electron transport"/>
    <property type="evidence" value="ECO:0007669"/>
    <property type="project" value="InterPro"/>
</dbReference>
<feature type="transmembrane region" description="Helical" evidence="17">
    <location>
        <begin position="289"/>
        <end position="317"/>
    </location>
</feature>
<evidence type="ECO:0000256" key="2">
    <source>
        <dbReference type="ARBA" id="ARBA00004225"/>
    </source>
</evidence>
<feature type="domain" description="NADH:quinone oxidoreductase/Mrp antiporter transmembrane" evidence="18">
    <location>
        <begin position="64"/>
        <end position="331"/>
    </location>
</feature>
<accession>A1EHF5</accession>
<feature type="transmembrane region" description="Helical" evidence="17">
    <location>
        <begin position="323"/>
        <end position="343"/>
    </location>
</feature>
<evidence type="ECO:0000256" key="7">
    <source>
        <dbReference type="ARBA" id="ARBA00022660"/>
    </source>
</evidence>
<dbReference type="AlphaFoldDB" id="A1EHF5"/>
<dbReference type="InterPro" id="IPR001750">
    <property type="entry name" value="ND/Mrp_TM"/>
</dbReference>
<evidence type="ECO:0000256" key="17">
    <source>
        <dbReference type="RuleBase" id="RU003297"/>
    </source>
</evidence>
<comment type="function">
    <text evidence="17">Core subunit of the mitochondrial membrane respiratory chain NADH dehydrogenase (Complex I) which catalyzes electron transfer from NADH through the respiratory chain, using ubiquinone as an electron acceptor. Essential for the catalytic activity and assembly of complex I.</text>
</comment>
<dbReference type="GO" id="GO:0003954">
    <property type="term" value="F:NADH dehydrogenase activity"/>
    <property type="evidence" value="ECO:0007669"/>
    <property type="project" value="TreeGrafter"/>
</dbReference>
<dbReference type="EC" id="7.1.1.2" evidence="4 17"/>